<gene>
    <name evidence="1" type="ORF">FPZ08_12960</name>
</gene>
<protein>
    <submittedName>
        <fullName evidence="1">Uncharacterized protein</fullName>
    </submittedName>
</protein>
<name>A0A5B8LTJ4_9HYPH</name>
<organism evidence="1 2">
    <name type="scientific">Devosia ginsengisoli</name>
    <dbReference type="NCBI Taxonomy" id="400770"/>
    <lineage>
        <taxon>Bacteria</taxon>
        <taxon>Pseudomonadati</taxon>
        <taxon>Pseudomonadota</taxon>
        <taxon>Alphaproteobacteria</taxon>
        <taxon>Hyphomicrobiales</taxon>
        <taxon>Devosiaceae</taxon>
        <taxon>Devosia</taxon>
    </lineage>
</organism>
<accession>A0A5B8LTJ4</accession>
<dbReference type="EMBL" id="CP042304">
    <property type="protein sequence ID" value="QDZ11587.1"/>
    <property type="molecule type" value="Genomic_DNA"/>
</dbReference>
<evidence type="ECO:0000313" key="2">
    <source>
        <dbReference type="Proteomes" id="UP000315364"/>
    </source>
</evidence>
<evidence type="ECO:0000313" key="1">
    <source>
        <dbReference type="EMBL" id="QDZ11587.1"/>
    </source>
</evidence>
<sequence>MQLGLPIGWAIQQPVSLRTAAGVDTGGVFTIFEPLRADRGETMVALNPRQWDAMLGPCEDIPAGRLCRSAAMTAGDLQAYRILRATLELGEVEPVGQADLAGNLVTRIHGVALPAPDGLGLLDLIAPQLAAE</sequence>
<keyword evidence="2" id="KW-1185">Reference proteome</keyword>
<dbReference type="RefSeq" id="WP_146290405.1">
    <property type="nucleotide sequence ID" value="NZ_CP042304.1"/>
</dbReference>
<proteinExistence type="predicted"/>
<reference evidence="1 2" key="1">
    <citation type="submission" date="2019-07" db="EMBL/GenBank/DDBJ databases">
        <title>Full genome sequence of Devosia sp. Gsoil 520.</title>
        <authorList>
            <person name="Im W.-T."/>
        </authorList>
    </citation>
    <scope>NUCLEOTIDE SEQUENCE [LARGE SCALE GENOMIC DNA]</scope>
    <source>
        <strain evidence="1 2">Gsoil 520</strain>
    </source>
</reference>
<dbReference type="KEGG" id="dea:FPZ08_12960"/>
<dbReference type="Proteomes" id="UP000315364">
    <property type="component" value="Chromosome"/>
</dbReference>
<dbReference type="AlphaFoldDB" id="A0A5B8LTJ4"/>